<dbReference type="Proteomes" id="UP001220324">
    <property type="component" value="Unassembled WGS sequence"/>
</dbReference>
<dbReference type="EMBL" id="JAQIZZ010000008">
    <property type="protein sequence ID" value="KAJ5524157.1"/>
    <property type="molecule type" value="Genomic_DNA"/>
</dbReference>
<keyword evidence="3" id="KW-1185">Reference proteome</keyword>
<comment type="caution">
    <text evidence="2">The sequence shown here is derived from an EMBL/GenBank/DDBJ whole genome shotgun (WGS) entry which is preliminary data.</text>
</comment>
<accession>A0AAD6CIF6</accession>
<organism evidence="2 3">
    <name type="scientific">Penicillium frequentans</name>
    <dbReference type="NCBI Taxonomy" id="3151616"/>
    <lineage>
        <taxon>Eukaryota</taxon>
        <taxon>Fungi</taxon>
        <taxon>Dikarya</taxon>
        <taxon>Ascomycota</taxon>
        <taxon>Pezizomycotina</taxon>
        <taxon>Eurotiomycetes</taxon>
        <taxon>Eurotiomycetidae</taxon>
        <taxon>Eurotiales</taxon>
        <taxon>Aspergillaceae</taxon>
        <taxon>Penicillium</taxon>
    </lineage>
</organism>
<proteinExistence type="predicted"/>
<evidence type="ECO:0000256" key="1">
    <source>
        <dbReference type="SAM" id="MobiDB-lite"/>
    </source>
</evidence>
<name>A0AAD6CIF6_9EURO</name>
<evidence type="ECO:0000313" key="2">
    <source>
        <dbReference type="EMBL" id="KAJ5524157.1"/>
    </source>
</evidence>
<reference evidence="2 3" key="1">
    <citation type="journal article" date="2023" name="IMA Fungus">
        <title>Comparative genomic study of the Penicillium genus elucidates a diverse pangenome and 15 lateral gene transfer events.</title>
        <authorList>
            <person name="Petersen C."/>
            <person name="Sorensen T."/>
            <person name="Nielsen M.R."/>
            <person name="Sondergaard T.E."/>
            <person name="Sorensen J.L."/>
            <person name="Fitzpatrick D.A."/>
            <person name="Frisvad J.C."/>
            <person name="Nielsen K.L."/>
        </authorList>
    </citation>
    <scope>NUCLEOTIDE SEQUENCE [LARGE SCALE GENOMIC DNA]</scope>
    <source>
        <strain evidence="2 3">IBT 35679</strain>
    </source>
</reference>
<dbReference type="AlphaFoldDB" id="A0AAD6CIF6"/>
<feature type="compositionally biased region" description="Pro residues" evidence="1">
    <location>
        <begin position="54"/>
        <end position="69"/>
    </location>
</feature>
<sequence>MPMSSKPCNCRVDMTRTGSCQAPGHVGAMTQHGLRQRHHTTRKIQPGTRQLRPLPSPSPSTLPSSPPSN</sequence>
<gene>
    <name evidence="2" type="ORF">N7494_010807</name>
</gene>
<evidence type="ECO:0000313" key="3">
    <source>
        <dbReference type="Proteomes" id="UP001220324"/>
    </source>
</evidence>
<feature type="region of interest" description="Disordered" evidence="1">
    <location>
        <begin position="29"/>
        <end position="69"/>
    </location>
</feature>
<protein>
    <submittedName>
        <fullName evidence="2">Uncharacterized protein</fullName>
    </submittedName>
</protein>